<protein>
    <submittedName>
        <fullName evidence="1">Holin</fullName>
    </submittedName>
</protein>
<dbReference type="InterPro" id="IPR049860">
    <property type="entry name" value="Holdfast_HfaD"/>
</dbReference>
<evidence type="ECO:0000313" key="1">
    <source>
        <dbReference type="EMBL" id="GLK47032.1"/>
    </source>
</evidence>
<organism evidence="1 2">
    <name type="scientific">Brevundimonas intermedia</name>
    <dbReference type="NCBI Taxonomy" id="74315"/>
    <lineage>
        <taxon>Bacteria</taxon>
        <taxon>Pseudomonadati</taxon>
        <taxon>Pseudomonadota</taxon>
        <taxon>Alphaproteobacteria</taxon>
        <taxon>Caulobacterales</taxon>
        <taxon>Caulobacteraceae</taxon>
        <taxon>Brevundimonas</taxon>
    </lineage>
</organism>
<gene>
    <name evidence="1" type="primary">hfaD</name>
    <name evidence="1" type="ORF">GCM10017620_00050</name>
</gene>
<comment type="caution">
    <text evidence="1">The sequence shown here is derived from an EMBL/GenBank/DDBJ whole genome shotgun (WGS) entry which is preliminary data.</text>
</comment>
<name>A0ABQ5T2R4_9CAUL</name>
<sequence length="408" mass="40577">MIAATATFALAATEATAQQTPLCDPETGSYCSSTQALSGEVTGTVNLDVAVDQLEVTTYATGNALSGGIEATSGALTSRQTMTGATRAQTTLVLNGESEGVIGVTTRAQANQLSVATDGATFALDATQAATGAEVTARTALQSPTGHMLAGGFAATTAVANGVALGGPSSSITGAVDQSAQTTVLAETVADVQYIPAPADFAAQALANSVQASTTGASHQDLTIRQTNSPSTIEARTDVYVDNAWNLAARANAGANQTVLYNAGGSLVAATDQTNQGRVRASAQAQTNLQGQTTVSARAVANEVIAGNQDIYLELDNTQLNSGGVEATATYTGVSGYDAYVGSEAVGNSVTGYACSQCGGEVNVTNSQTNDANITATTTATIGAGRAAVVGATAVGNSATFYVSRPGG</sequence>
<dbReference type="NCBIfam" id="NF037936">
    <property type="entry name" value="holdfast_HfaD"/>
    <property type="match status" value="1"/>
</dbReference>
<evidence type="ECO:0000313" key="2">
    <source>
        <dbReference type="Proteomes" id="UP001143509"/>
    </source>
</evidence>
<reference evidence="1" key="1">
    <citation type="journal article" date="2014" name="Int. J. Syst. Evol. Microbiol.">
        <title>Complete genome of a new Firmicutes species belonging to the dominant human colonic microbiota ('Ruminococcus bicirculans') reveals two chromosomes and a selective capacity to utilize plant glucans.</title>
        <authorList>
            <consortium name="NISC Comparative Sequencing Program"/>
            <person name="Wegmann U."/>
            <person name="Louis P."/>
            <person name="Goesmann A."/>
            <person name="Henrissat B."/>
            <person name="Duncan S.H."/>
            <person name="Flint H.J."/>
        </authorList>
    </citation>
    <scope>NUCLEOTIDE SEQUENCE</scope>
    <source>
        <strain evidence="1">VKM B-1499</strain>
    </source>
</reference>
<dbReference type="Proteomes" id="UP001143509">
    <property type="component" value="Unassembled WGS sequence"/>
</dbReference>
<keyword evidence="2" id="KW-1185">Reference proteome</keyword>
<accession>A0ABQ5T2R4</accession>
<dbReference type="EMBL" id="BSFD01000001">
    <property type="protein sequence ID" value="GLK47032.1"/>
    <property type="molecule type" value="Genomic_DNA"/>
</dbReference>
<reference evidence="1" key="2">
    <citation type="submission" date="2023-01" db="EMBL/GenBank/DDBJ databases">
        <authorList>
            <person name="Sun Q."/>
            <person name="Evtushenko L."/>
        </authorList>
    </citation>
    <scope>NUCLEOTIDE SEQUENCE</scope>
    <source>
        <strain evidence="1">VKM B-1499</strain>
    </source>
</reference>
<proteinExistence type="predicted"/>